<dbReference type="RefSeq" id="WP_020584455.1">
    <property type="nucleotide sequence ID" value="NZ_JOJP01000001.1"/>
</dbReference>
<evidence type="ECO:0000313" key="3">
    <source>
        <dbReference type="EMBL" id="KEI71993.1"/>
    </source>
</evidence>
<proteinExistence type="predicted"/>
<feature type="region of interest" description="Disordered" evidence="2">
    <location>
        <begin position="41"/>
        <end position="65"/>
    </location>
</feature>
<sequence length="395" mass="41875">MGGVSGSGELQAKQLELSPAELVAKAMIEEAGDKVKLGFEQTNSVSQGRPDTVESILSSPATSVPTLPAVLPDATAVSSEDIQGLQTKAQAARDTLGLLSSREQAPAFSDNNGVGALEESAQQSSDVRGLSSSPLEDVVAKVQAGVTGAADPDVQGAVGIYESNVRQLAESIQQAPDAEQSPSLQALSIIASTALPSAGSIGSLVLQRVIDDIVSLNRSSKGESTSGDLHTADLYGIPEHVRLSLLSERLGIDLNPLVRTREEYLEGIAVTQRGVFLSLEALSNAEFLERLQEARREAETKDEQNREVVEKLKQAIAALKAGEPKFAAEILNSASLITTAIEQIVARYTSDETPGSLRQHLKEHLAEALGSVIREGSHQDMMKRRIELLQSATRA</sequence>
<organism evidence="3 4">
    <name type="scientific">Endozoicomonas elysicola</name>
    <dbReference type="NCBI Taxonomy" id="305900"/>
    <lineage>
        <taxon>Bacteria</taxon>
        <taxon>Pseudomonadati</taxon>
        <taxon>Pseudomonadota</taxon>
        <taxon>Gammaproteobacteria</taxon>
        <taxon>Oceanospirillales</taxon>
        <taxon>Endozoicomonadaceae</taxon>
        <taxon>Endozoicomonas</taxon>
    </lineage>
</organism>
<evidence type="ECO:0000313" key="4">
    <source>
        <dbReference type="Proteomes" id="UP000027997"/>
    </source>
</evidence>
<dbReference type="Proteomes" id="UP000027997">
    <property type="component" value="Unassembled WGS sequence"/>
</dbReference>
<dbReference type="AlphaFoldDB" id="A0A081KCW7"/>
<protein>
    <submittedName>
        <fullName evidence="3">Uncharacterized protein</fullName>
    </submittedName>
</protein>
<keyword evidence="1" id="KW-0175">Coiled coil</keyword>
<keyword evidence="4" id="KW-1185">Reference proteome</keyword>
<reference evidence="3 4" key="1">
    <citation type="submission" date="2014-06" db="EMBL/GenBank/DDBJ databases">
        <title>Whole Genome Sequences of Three Symbiotic Endozoicomonas Bacteria.</title>
        <authorList>
            <person name="Neave M.J."/>
            <person name="Apprill A."/>
            <person name="Voolstra C.R."/>
        </authorList>
    </citation>
    <scope>NUCLEOTIDE SEQUENCE [LARGE SCALE GENOMIC DNA]</scope>
    <source>
        <strain evidence="3 4">DSM 22380</strain>
    </source>
</reference>
<evidence type="ECO:0000256" key="1">
    <source>
        <dbReference type="SAM" id="Coils"/>
    </source>
</evidence>
<feature type="coiled-coil region" evidence="1">
    <location>
        <begin position="284"/>
        <end position="311"/>
    </location>
</feature>
<evidence type="ECO:0000256" key="2">
    <source>
        <dbReference type="SAM" id="MobiDB-lite"/>
    </source>
</evidence>
<comment type="caution">
    <text evidence="3">The sequence shown here is derived from an EMBL/GenBank/DDBJ whole genome shotgun (WGS) entry which is preliminary data.</text>
</comment>
<name>A0A081KCW7_9GAMM</name>
<gene>
    <name evidence="3" type="ORF">GV64_15785</name>
</gene>
<dbReference type="EMBL" id="JOJP01000001">
    <property type="protein sequence ID" value="KEI71993.1"/>
    <property type="molecule type" value="Genomic_DNA"/>
</dbReference>
<accession>A0A081KCW7</accession>